<dbReference type="AlphaFoldDB" id="A0A8H7NL42"/>
<evidence type="ECO:0000313" key="2">
    <source>
        <dbReference type="EMBL" id="KAF9757688.1"/>
    </source>
</evidence>
<evidence type="ECO:0000256" key="1">
    <source>
        <dbReference type="SAM" id="SignalP"/>
    </source>
</evidence>
<name>A0A8H7NL42_BIOOC</name>
<sequence length="204" mass="21930">MAFTKIFAATLLASGLVSAAPTQTIRATPSTTVSLTGVTHSVTAGLGGLNFSPDNVVAEIGDIVEWHFLPANHTVAQSSFAEPCKPLTGNTGFFPGFSFSTKENQAPQVFQIVVENKKPIWYYCPQTTGNHCQKGMVGVINQNFDNQLFSLARHRQLAANTTVSIVPPLFRVALLSPTPTLTEDSKTLHHGIAFSSSSLERNRA</sequence>
<dbReference type="PANTHER" id="PTHR34883:SF15">
    <property type="entry name" value="EXTRACELLULAR SERINE-RICH PROTEIN"/>
    <property type="match status" value="1"/>
</dbReference>
<dbReference type="InterPro" id="IPR008972">
    <property type="entry name" value="Cupredoxin"/>
</dbReference>
<evidence type="ECO:0000313" key="3">
    <source>
        <dbReference type="Proteomes" id="UP000616885"/>
    </source>
</evidence>
<feature type="signal peptide" evidence="1">
    <location>
        <begin position="1"/>
        <end position="19"/>
    </location>
</feature>
<dbReference type="SUPFAM" id="SSF49503">
    <property type="entry name" value="Cupredoxins"/>
    <property type="match status" value="1"/>
</dbReference>
<protein>
    <recommendedName>
        <fullName evidence="4">Phytocyanin domain-containing protein</fullName>
    </recommendedName>
</protein>
<feature type="chain" id="PRO_5034559084" description="Phytocyanin domain-containing protein" evidence="1">
    <location>
        <begin position="20"/>
        <end position="204"/>
    </location>
</feature>
<comment type="caution">
    <text evidence="2">The sequence shown here is derived from an EMBL/GenBank/DDBJ whole genome shotgun (WGS) entry which is preliminary data.</text>
</comment>
<evidence type="ECO:0008006" key="4">
    <source>
        <dbReference type="Google" id="ProtNLM"/>
    </source>
</evidence>
<proteinExistence type="predicted"/>
<keyword evidence="1" id="KW-0732">Signal</keyword>
<dbReference type="InterPro" id="IPR052953">
    <property type="entry name" value="Ser-rich/MCO-related"/>
</dbReference>
<reference evidence="2" key="1">
    <citation type="submission" date="2020-10" db="EMBL/GenBank/DDBJ databases">
        <title>High-Quality Genome Resource of Clonostachys rosea strain S41 by Oxford Nanopore Long-Read Sequencing.</title>
        <authorList>
            <person name="Wang H."/>
        </authorList>
    </citation>
    <scope>NUCLEOTIDE SEQUENCE</scope>
    <source>
        <strain evidence="2">S41</strain>
    </source>
</reference>
<dbReference type="CDD" id="cd00920">
    <property type="entry name" value="Cupredoxin"/>
    <property type="match status" value="1"/>
</dbReference>
<dbReference type="EMBL" id="JADCTT010000002">
    <property type="protein sequence ID" value="KAF9757688.1"/>
    <property type="molecule type" value="Genomic_DNA"/>
</dbReference>
<accession>A0A8H7NL42</accession>
<dbReference type="PANTHER" id="PTHR34883">
    <property type="entry name" value="SERINE-RICH PROTEIN, PUTATIVE-RELATED-RELATED"/>
    <property type="match status" value="1"/>
</dbReference>
<organism evidence="2 3">
    <name type="scientific">Bionectria ochroleuca</name>
    <name type="common">Gliocladium roseum</name>
    <dbReference type="NCBI Taxonomy" id="29856"/>
    <lineage>
        <taxon>Eukaryota</taxon>
        <taxon>Fungi</taxon>
        <taxon>Dikarya</taxon>
        <taxon>Ascomycota</taxon>
        <taxon>Pezizomycotina</taxon>
        <taxon>Sordariomycetes</taxon>
        <taxon>Hypocreomycetidae</taxon>
        <taxon>Hypocreales</taxon>
        <taxon>Bionectriaceae</taxon>
        <taxon>Clonostachys</taxon>
    </lineage>
</organism>
<gene>
    <name evidence="2" type="ORF">IM811_008632</name>
</gene>
<dbReference type="Proteomes" id="UP000616885">
    <property type="component" value="Unassembled WGS sequence"/>
</dbReference>
<dbReference type="Gene3D" id="2.60.40.420">
    <property type="entry name" value="Cupredoxins - blue copper proteins"/>
    <property type="match status" value="1"/>
</dbReference>